<keyword evidence="1" id="KW-0812">Transmembrane</keyword>
<sequence length="169" mass="19219">METSTRPPVGQPWHQATFAAAWTRFWRGYLTFRGRAARAEFWWWALWWLILTFVVQIPWVIGLLTWQPGQPSAEQTATLDQAMTSFNPFPVWGYLLSSLPPIAAVGLGLYAALAFASALPWIALASRRLHDTNRSGWWVLLYLVPFGNVVLLVFLTLPSDERGARFDGR</sequence>
<accession>A0A942T0B4</accession>
<reference evidence="2" key="1">
    <citation type="submission" date="2021-05" db="EMBL/GenBank/DDBJ databases">
        <title>Novel Bacillus species.</title>
        <authorList>
            <person name="Liu G."/>
        </authorList>
    </citation>
    <scope>NUCLEOTIDE SEQUENCE</scope>
    <source>
        <strain evidence="2">FJAT-50051</strain>
    </source>
</reference>
<organism evidence="2">
    <name type="scientific">Neobacillus citreus</name>
    <dbReference type="NCBI Taxonomy" id="2833578"/>
    <lineage>
        <taxon>Bacteria</taxon>
        <taxon>Bacillati</taxon>
        <taxon>Bacillota</taxon>
        <taxon>Bacilli</taxon>
        <taxon>Bacillales</taxon>
        <taxon>Bacillaceae</taxon>
        <taxon>Neobacillus</taxon>
    </lineage>
</organism>
<feature type="transmembrane region" description="Helical" evidence="1">
    <location>
        <begin position="41"/>
        <end position="61"/>
    </location>
</feature>
<dbReference type="PANTHER" id="PTHR34980:SF2">
    <property type="entry name" value="INNER MEMBRANE PROTEIN YHAH-RELATED"/>
    <property type="match status" value="1"/>
</dbReference>
<evidence type="ECO:0000256" key="1">
    <source>
        <dbReference type="SAM" id="Phobius"/>
    </source>
</evidence>
<feature type="transmembrane region" description="Helical" evidence="1">
    <location>
        <begin position="102"/>
        <end position="124"/>
    </location>
</feature>
<dbReference type="Pfam" id="PF05656">
    <property type="entry name" value="DUF805"/>
    <property type="match status" value="1"/>
</dbReference>
<dbReference type="GO" id="GO:0005886">
    <property type="term" value="C:plasma membrane"/>
    <property type="evidence" value="ECO:0007669"/>
    <property type="project" value="TreeGrafter"/>
</dbReference>
<proteinExistence type="predicted"/>
<keyword evidence="1" id="KW-0472">Membrane</keyword>
<dbReference type="EMBL" id="JAGYPE010000002">
    <property type="protein sequence ID" value="MBS4182928.1"/>
    <property type="molecule type" value="Genomic_DNA"/>
</dbReference>
<protein>
    <submittedName>
        <fullName evidence="2">DUF805 domain-containing protein</fullName>
    </submittedName>
</protein>
<name>A0A942T0B4_9BACI</name>
<dbReference type="AlphaFoldDB" id="A0A942T0B4"/>
<dbReference type="PANTHER" id="PTHR34980">
    <property type="entry name" value="INNER MEMBRANE PROTEIN-RELATED-RELATED"/>
    <property type="match status" value="1"/>
</dbReference>
<gene>
    <name evidence="2" type="ORF">KHB02_16155</name>
</gene>
<evidence type="ECO:0000313" key="2">
    <source>
        <dbReference type="EMBL" id="MBS4182928.1"/>
    </source>
</evidence>
<dbReference type="InterPro" id="IPR008523">
    <property type="entry name" value="DUF805"/>
</dbReference>
<keyword evidence="1" id="KW-1133">Transmembrane helix</keyword>
<comment type="caution">
    <text evidence="2">The sequence shown here is derived from an EMBL/GenBank/DDBJ whole genome shotgun (WGS) entry which is preliminary data.</text>
</comment>
<feature type="transmembrane region" description="Helical" evidence="1">
    <location>
        <begin position="136"/>
        <end position="157"/>
    </location>
</feature>